<dbReference type="PANTHER" id="PTHR45527">
    <property type="entry name" value="NONRIBOSOMAL PEPTIDE SYNTHETASE"/>
    <property type="match status" value="1"/>
</dbReference>
<accession>A0ABW5GPC0</accession>
<organism evidence="2 3">
    <name type="scientific">Amycolatopsis samaneae</name>
    <dbReference type="NCBI Taxonomy" id="664691"/>
    <lineage>
        <taxon>Bacteria</taxon>
        <taxon>Bacillati</taxon>
        <taxon>Actinomycetota</taxon>
        <taxon>Actinomycetes</taxon>
        <taxon>Pseudonocardiales</taxon>
        <taxon>Pseudonocardiaceae</taxon>
        <taxon>Amycolatopsis</taxon>
    </lineage>
</organism>
<dbReference type="SUPFAM" id="SSF52777">
    <property type="entry name" value="CoA-dependent acyltransferases"/>
    <property type="match status" value="2"/>
</dbReference>
<evidence type="ECO:0000259" key="1">
    <source>
        <dbReference type="Pfam" id="PF00668"/>
    </source>
</evidence>
<proteinExistence type="predicted"/>
<reference evidence="3" key="1">
    <citation type="journal article" date="2019" name="Int. J. Syst. Evol. Microbiol.">
        <title>The Global Catalogue of Microorganisms (GCM) 10K type strain sequencing project: providing services to taxonomists for standard genome sequencing and annotation.</title>
        <authorList>
            <consortium name="The Broad Institute Genomics Platform"/>
            <consortium name="The Broad Institute Genome Sequencing Center for Infectious Disease"/>
            <person name="Wu L."/>
            <person name="Ma J."/>
        </authorList>
    </citation>
    <scope>NUCLEOTIDE SEQUENCE [LARGE SCALE GENOMIC DNA]</scope>
    <source>
        <strain evidence="3">CGMCC 4.7643</strain>
    </source>
</reference>
<dbReference type="Gene3D" id="3.30.559.10">
    <property type="entry name" value="Chloramphenicol acetyltransferase-like domain"/>
    <property type="match status" value="1"/>
</dbReference>
<dbReference type="InterPro" id="IPR001242">
    <property type="entry name" value="Condensation_dom"/>
</dbReference>
<evidence type="ECO:0000313" key="3">
    <source>
        <dbReference type="Proteomes" id="UP001597419"/>
    </source>
</evidence>
<dbReference type="PANTHER" id="PTHR45527:SF1">
    <property type="entry name" value="FATTY ACID SYNTHASE"/>
    <property type="match status" value="1"/>
</dbReference>
<dbReference type="InterPro" id="IPR023213">
    <property type="entry name" value="CAT-like_dom_sf"/>
</dbReference>
<name>A0ABW5GPC0_9PSEU</name>
<dbReference type="EMBL" id="JBHUKU010000017">
    <property type="protein sequence ID" value="MFD2462649.1"/>
    <property type="molecule type" value="Genomic_DNA"/>
</dbReference>
<feature type="domain" description="Condensation" evidence="1">
    <location>
        <begin position="3"/>
        <end position="434"/>
    </location>
</feature>
<gene>
    <name evidence="2" type="ORF">ACFSYJ_28840</name>
</gene>
<sequence length="450" mass="49001">MTAALSAAQEMLWLLYRLAPESRAYHVVLPVRVRTPLDRAALERAVAALPVRHELLRSAYRERAGCPFRTVLEVSPVRLRVVDAPAARIAELVAETSGEPFRLEAGETFRVVLIRLAEADAVLVVTAHHIGCDATSIWLLLRDLLAVYAGVPPRPLPYPPGAQIEAERALLASPRRAGLESHWRAECAGAVAAALPTDRPRPATRAFRGASLVVRFGGPQSVRATAHALKVTPFSLLLGTFEALMRRYTGLDELVIGCPASTRTSARLRDTVGSLVNTLVLRSAFDATSTFAEAALSARDQLRSALSHVEFPLSLLTGTPGFPAPKVAFTALVTDRLEPPLPMVPAGADEGPEVRWYGLRLALVDAPHMEGQFDVNAEVRLGREAMSVVFRYDVALFDEPTIRTFADRYLRLLRIAVAEPRTRVDSVSLAEDVELGEVLAFGAARRIEPL</sequence>
<protein>
    <submittedName>
        <fullName evidence="2">Condensation domain-containing protein</fullName>
    </submittedName>
</protein>
<keyword evidence="3" id="KW-1185">Reference proteome</keyword>
<dbReference type="Pfam" id="PF00668">
    <property type="entry name" value="Condensation"/>
    <property type="match status" value="1"/>
</dbReference>
<comment type="caution">
    <text evidence="2">The sequence shown here is derived from an EMBL/GenBank/DDBJ whole genome shotgun (WGS) entry which is preliminary data.</text>
</comment>
<dbReference type="Gene3D" id="3.30.559.30">
    <property type="entry name" value="Nonribosomal peptide synthetase, condensation domain"/>
    <property type="match status" value="1"/>
</dbReference>
<evidence type="ECO:0000313" key="2">
    <source>
        <dbReference type="EMBL" id="MFD2462649.1"/>
    </source>
</evidence>
<dbReference type="RefSeq" id="WP_345403835.1">
    <property type="nucleotide sequence ID" value="NZ_BAABHG010000015.1"/>
</dbReference>
<dbReference type="Proteomes" id="UP001597419">
    <property type="component" value="Unassembled WGS sequence"/>
</dbReference>